<keyword evidence="5" id="KW-1017">Isopeptide bond</keyword>
<evidence type="ECO:0000313" key="23">
    <source>
        <dbReference type="EMBL" id="CAF0823499.1"/>
    </source>
</evidence>
<sequence>MLNSGHYPNQCEINNRSRYSSAENNDIDVNLDHGKQYKTKVSMQQHDDSLITCSNDNRLKFVDILVCGSCQQDFQLSDIVQFIQHKMRCGNKENIPCLMQCHSSHQSDEDNDIDEQEDVDNSKMNEFTNNYQKKFDKSSCNKILVDASANTLNTATWFLIQHYQKTHQTKIYNSCLNGTSSTINTKQQRNLQSTNSPLDIDIVLLAAAAANSLATTLGTKTTTTTTTNNENNHLLSSLPSHHSNRSSNTPPSSSTFASKQLIVAAQIAARTQSILLEQQQQHRNSLSILTSDNNSSCQISTECYSTGSKSNTFLSSTSSICSSSPTNIDQEQDANVLNKRSTSDNCFKTNNEEDHFTTSPSKIDYFLTPKSIDKETGKESQYQQKIKSRKHNHNTPTITAHDLTNHSNEKSQFSENVQRHQKRRRPTDSGNSHDNEQKQCVHHKTHPCHYQSSDINCDNQKLSLNLSDNSKSHTRRESLSSIQSICISSEDETCFRLHETDIEHKNLNNNKSMCSNCDDEQIENNDESIRNYTHTNEQPTSTTILDSLQRRKHRRKPPRLKQQTETITKKTNENCPMNKNVLSISIKTEPYDVDDDSEQQQMNKKSKHLLTTDTLLSAQDEKFNNLSSLSSESPLNTTAATVPSLSTTSPSSPSYYWLHEAFRTLLPTSAGNQPIYPSFSDTTAPKKSPYGSISASHLGQYGLLSTPNGTLSSNTPNGSLLSSSSYLSTITNHNISPINSSSTSFSGGNNNHNRKERNLTTTSSTPTTSTCTSPLLSNCNSNGAATPNSGIKGGDVTPTSLLITGSNSSLQQQRIKRERRNDTCEFCGKVFKNCSNLTVHRRSHTGEKPYKCDLCNYACAQSSKLTRHMKTHGRGGTEAFHCRYCTMPFSVASTLEKHMRRCDKNPQILAVFKQQAAEKAANSGYLSQVDILSTETTENRASLMNDQIKSEFCIDTSTMSEDNGDEEDEEEIIEDGCLKNLMNLSRPFDVVKVRLQSQTSNAVRQILTKSRHSPQPTSAASSKTTCRHYLTKQVHYNGTYDTFIKIIRSEGPISLWSGLTPALCVSIPTVVIYFTSYMKAKELLGYNESKPNPILPVIAGACSRIVAVTSVSPFELIRTKVQSEKVLFKQIYRIISTSVSEEGVKVLWKGLLPTIWRDIPFSMIYWFNYESLRAYLVRSGIKVDSYWTFACGVLAGSVAATITTPFDVVKTYRQIDLGRNNKTYPNVCIECRTEEPVIRSITTAVTNNTATSSRTVDILIRIVKVEGFKALWSVTSRIRRSNTAHLRSTVNELEVCRTKRFWSRSHEEKSLGPDPVERTHFWSWSRGPVNIFSK</sequence>
<feature type="region of interest" description="Disordered" evidence="21">
    <location>
        <begin position="220"/>
        <end position="255"/>
    </location>
</feature>
<keyword evidence="7" id="KW-0479">Metal-binding</keyword>
<dbReference type="PANTHER" id="PTHR45760:SF2">
    <property type="entry name" value="FI19922P1-RELATED"/>
    <property type="match status" value="1"/>
</dbReference>
<gene>
    <name evidence="23" type="ORF">GPM918_LOCUS4672</name>
    <name evidence="24" type="ORF">SRO942_LOCUS4673</name>
</gene>
<dbReference type="SUPFAM" id="SSF103506">
    <property type="entry name" value="Mitochondrial carrier"/>
    <property type="match status" value="1"/>
</dbReference>
<dbReference type="InterPro" id="IPR023395">
    <property type="entry name" value="MCP_dom_sf"/>
</dbReference>
<evidence type="ECO:0000256" key="8">
    <source>
        <dbReference type="ARBA" id="ARBA00022737"/>
    </source>
</evidence>
<keyword evidence="17" id="KW-0804">Transcription</keyword>
<organism evidence="23 25">
    <name type="scientific">Didymodactylos carnosus</name>
    <dbReference type="NCBI Taxonomy" id="1234261"/>
    <lineage>
        <taxon>Eukaryota</taxon>
        <taxon>Metazoa</taxon>
        <taxon>Spiralia</taxon>
        <taxon>Gnathifera</taxon>
        <taxon>Rotifera</taxon>
        <taxon>Eurotatoria</taxon>
        <taxon>Bdelloidea</taxon>
        <taxon>Philodinida</taxon>
        <taxon>Philodinidae</taxon>
        <taxon>Didymodactylos</taxon>
    </lineage>
</organism>
<evidence type="ECO:0000256" key="2">
    <source>
        <dbReference type="ARBA" id="ARBA00004448"/>
    </source>
</evidence>
<evidence type="ECO:0000256" key="18">
    <source>
        <dbReference type="ARBA" id="ARBA00023242"/>
    </source>
</evidence>
<dbReference type="Pfam" id="PF00153">
    <property type="entry name" value="Mito_carr"/>
    <property type="match status" value="3"/>
</dbReference>
<dbReference type="InterPro" id="IPR018108">
    <property type="entry name" value="MCP_transmembrane"/>
</dbReference>
<dbReference type="EMBL" id="CAJNOQ010000639">
    <property type="protein sequence ID" value="CAF0823499.1"/>
    <property type="molecule type" value="Genomic_DNA"/>
</dbReference>
<dbReference type="PROSITE" id="PS50920">
    <property type="entry name" value="SOLCAR"/>
    <property type="match status" value="2"/>
</dbReference>
<dbReference type="EMBL" id="CAJOBC010000639">
    <property type="protein sequence ID" value="CAF3610113.1"/>
    <property type="molecule type" value="Genomic_DNA"/>
</dbReference>
<proteinExistence type="inferred from homology"/>
<evidence type="ECO:0000256" key="3">
    <source>
        <dbReference type="ARBA" id="ARBA00006375"/>
    </source>
</evidence>
<dbReference type="GO" id="GO:0008270">
    <property type="term" value="F:zinc ion binding"/>
    <property type="evidence" value="ECO:0007669"/>
    <property type="project" value="UniProtKB-KW"/>
</dbReference>
<evidence type="ECO:0000256" key="14">
    <source>
        <dbReference type="ARBA" id="ARBA00023015"/>
    </source>
</evidence>
<evidence type="ECO:0000256" key="20">
    <source>
        <dbReference type="PROSITE-ProRule" id="PRU00282"/>
    </source>
</evidence>
<dbReference type="OrthoDB" id="10046198at2759"/>
<dbReference type="PANTHER" id="PTHR45760">
    <property type="entry name" value="FI19922P1-RELATED"/>
    <property type="match status" value="1"/>
</dbReference>
<dbReference type="FunFam" id="3.30.160.60:FF:001175">
    <property type="entry name" value="Zinc finger, C2H2 type"/>
    <property type="match status" value="1"/>
</dbReference>
<keyword evidence="13" id="KW-1133">Transmembrane helix</keyword>
<evidence type="ECO:0000256" key="12">
    <source>
        <dbReference type="ARBA" id="ARBA00022843"/>
    </source>
</evidence>
<keyword evidence="9 19" id="KW-0863">Zinc-finger</keyword>
<evidence type="ECO:0000256" key="16">
    <source>
        <dbReference type="ARBA" id="ARBA00023136"/>
    </source>
</evidence>
<evidence type="ECO:0000256" key="19">
    <source>
        <dbReference type="PROSITE-ProRule" id="PRU00042"/>
    </source>
</evidence>
<dbReference type="Pfam" id="PF25491">
    <property type="entry name" value="CCHC_BCL-11A"/>
    <property type="match status" value="1"/>
</dbReference>
<comment type="caution">
    <text evidence="23">The sequence shown here is derived from an EMBL/GenBank/DDBJ whole genome shotgun (WGS) entry which is preliminary data.</text>
</comment>
<name>A0A813UHI2_9BILA</name>
<comment type="similarity">
    <text evidence="3">Belongs to the mitochondrial carrier (TC 2.A.29) family.</text>
</comment>
<feature type="region of interest" description="Disordered" evidence="21">
    <location>
        <begin position="369"/>
        <end position="445"/>
    </location>
</feature>
<dbReference type="InterPro" id="IPR036236">
    <property type="entry name" value="Znf_C2H2_sf"/>
</dbReference>
<keyword evidence="16 20" id="KW-0472">Membrane</keyword>
<feature type="domain" description="C2H2-type" evidence="22">
    <location>
        <begin position="850"/>
        <end position="872"/>
    </location>
</feature>
<dbReference type="Pfam" id="PF00096">
    <property type="entry name" value="zf-C2H2"/>
    <property type="match status" value="3"/>
</dbReference>
<keyword evidence="8" id="KW-0677">Repeat</keyword>
<keyword evidence="11" id="KW-0862">Zinc</keyword>
<evidence type="ECO:0000313" key="24">
    <source>
        <dbReference type="EMBL" id="CAF3610113.1"/>
    </source>
</evidence>
<evidence type="ECO:0000256" key="5">
    <source>
        <dbReference type="ARBA" id="ARBA00022499"/>
    </source>
</evidence>
<evidence type="ECO:0000256" key="13">
    <source>
        <dbReference type="ARBA" id="ARBA00022989"/>
    </source>
</evidence>
<protein>
    <recommendedName>
        <fullName evidence="22">C2H2-type domain-containing protein</fullName>
    </recommendedName>
</protein>
<feature type="region of interest" description="Disordered" evidence="21">
    <location>
        <begin position="738"/>
        <end position="772"/>
    </location>
</feature>
<evidence type="ECO:0000256" key="6">
    <source>
        <dbReference type="ARBA" id="ARBA00022692"/>
    </source>
</evidence>
<dbReference type="SMART" id="SM00355">
    <property type="entry name" value="ZnF_C2H2"/>
    <property type="match status" value="3"/>
</dbReference>
<feature type="compositionally biased region" description="Low complexity" evidence="21">
    <location>
        <begin position="738"/>
        <end position="751"/>
    </location>
</feature>
<evidence type="ECO:0000256" key="21">
    <source>
        <dbReference type="SAM" id="MobiDB-lite"/>
    </source>
</evidence>
<dbReference type="Gene3D" id="3.30.160.60">
    <property type="entry name" value="Classic Zinc Finger"/>
    <property type="match status" value="2"/>
</dbReference>
<dbReference type="PROSITE" id="PS00028">
    <property type="entry name" value="ZINC_FINGER_C2H2_1"/>
    <property type="match status" value="2"/>
</dbReference>
<dbReference type="InterPro" id="IPR013087">
    <property type="entry name" value="Znf_C2H2_type"/>
</dbReference>
<keyword evidence="10" id="KW-0999">Mitochondrion inner membrane</keyword>
<evidence type="ECO:0000256" key="17">
    <source>
        <dbReference type="ARBA" id="ARBA00023163"/>
    </source>
</evidence>
<dbReference type="FunFam" id="3.30.160.60:FF:000046">
    <property type="entry name" value="Putative B-cell lymphoma/leukemia 11A"/>
    <property type="match status" value="1"/>
</dbReference>
<evidence type="ECO:0000256" key="7">
    <source>
        <dbReference type="ARBA" id="ARBA00022723"/>
    </source>
</evidence>
<dbReference type="SUPFAM" id="SSF57667">
    <property type="entry name" value="beta-beta-alpha zinc fingers"/>
    <property type="match status" value="1"/>
</dbReference>
<comment type="subcellular location">
    <subcellularLocation>
        <location evidence="2">Mitochondrion inner membrane</location>
        <topology evidence="2">Multi-pass membrane protein</topology>
    </subcellularLocation>
    <subcellularLocation>
        <location evidence="1">Nucleus</location>
    </subcellularLocation>
</comment>
<evidence type="ECO:0000256" key="10">
    <source>
        <dbReference type="ARBA" id="ARBA00022792"/>
    </source>
</evidence>
<dbReference type="PROSITE" id="PS50157">
    <property type="entry name" value="ZINC_FINGER_C2H2_2"/>
    <property type="match status" value="2"/>
</dbReference>
<evidence type="ECO:0000256" key="15">
    <source>
        <dbReference type="ARBA" id="ARBA00023128"/>
    </source>
</evidence>
<evidence type="ECO:0000256" key="11">
    <source>
        <dbReference type="ARBA" id="ARBA00022833"/>
    </source>
</evidence>
<feature type="region of interest" description="Disordered" evidence="21">
    <location>
        <begin position="627"/>
        <end position="646"/>
    </location>
</feature>
<keyword evidence="12" id="KW-0832">Ubl conjugation</keyword>
<feature type="compositionally biased region" description="Low complexity" evidence="21">
    <location>
        <begin position="759"/>
        <end position="772"/>
    </location>
</feature>
<keyword evidence="25" id="KW-1185">Reference proteome</keyword>
<feature type="repeat" description="Solcar" evidence="20">
    <location>
        <begin position="970"/>
        <end position="1083"/>
    </location>
</feature>
<evidence type="ECO:0000259" key="22">
    <source>
        <dbReference type="PROSITE" id="PS50157"/>
    </source>
</evidence>
<feature type="repeat" description="Solcar" evidence="20">
    <location>
        <begin position="1091"/>
        <end position="1175"/>
    </location>
</feature>
<dbReference type="Gene3D" id="1.50.40.10">
    <property type="entry name" value="Mitochondrial carrier domain"/>
    <property type="match status" value="1"/>
</dbReference>
<evidence type="ECO:0000313" key="25">
    <source>
        <dbReference type="Proteomes" id="UP000663829"/>
    </source>
</evidence>
<dbReference type="Proteomes" id="UP000663829">
    <property type="component" value="Unassembled WGS sequence"/>
</dbReference>
<evidence type="ECO:0000256" key="9">
    <source>
        <dbReference type="ARBA" id="ARBA00022771"/>
    </source>
</evidence>
<dbReference type="GO" id="GO:1990542">
    <property type="term" value="P:mitochondrial transmembrane transport"/>
    <property type="evidence" value="ECO:0007669"/>
    <property type="project" value="InterPro"/>
</dbReference>
<evidence type="ECO:0000256" key="4">
    <source>
        <dbReference type="ARBA" id="ARBA00022448"/>
    </source>
</evidence>
<feature type="domain" description="C2H2-type" evidence="22">
    <location>
        <begin position="822"/>
        <end position="849"/>
    </location>
</feature>
<keyword evidence="6 20" id="KW-0812">Transmembrane</keyword>
<dbReference type="GO" id="GO:0005634">
    <property type="term" value="C:nucleus"/>
    <property type="evidence" value="ECO:0007669"/>
    <property type="project" value="UniProtKB-SubCell"/>
</dbReference>
<dbReference type="InterPro" id="IPR057448">
    <property type="entry name" value="BCL-11A_Znf_CCHC"/>
</dbReference>
<dbReference type="Proteomes" id="UP000681722">
    <property type="component" value="Unassembled WGS sequence"/>
</dbReference>
<keyword evidence="15" id="KW-0496">Mitochondrion</keyword>
<keyword evidence="18" id="KW-0539">Nucleus</keyword>
<evidence type="ECO:0000256" key="1">
    <source>
        <dbReference type="ARBA" id="ARBA00004123"/>
    </source>
</evidence>
<dbReference type="GO" id="GO:0005743">
    <property type="term" value="C:mitochondrial inner membrane"/>
    <property type="evidence" value="ECO:0007669"/>
    <property type="project" value="UniProtKB-SubCell"/>
</dbReference>
<reference evidence="23" key="1">
    <citation type="submission" date="2021-02" db="EMBL/GenBank/DDBJ databases">
        <authorList>
            <person name="Nowell W R."/>
        </authorList>
    </citation>
    <scope>NUCLEOTIDE SEQUENCE</scope>
</reference>
<accession>A0A813UHI2</accession>
<dbReference type="InterPro" id="IPR045315">
    <property type="entry name" value="Mtm1-like"/>
</dbReference>
<keyword evidence="14" id="KW-0805">Transcription regulation</keyword>
<keyword evidence="4" id="KW-0813">Transport</keyword>